<dbReference type="FunFam" id="3.30.479.30:FF:000004">
    <property type="entry name" value="Putative membrane protease family, stomatin"/>
    <property type="match status" value="1"/>
</dbReference>
<dbReference type="GO" id="GO:0098552">
    <property type="term" value="C:side of membrane"/>
    <property type="evidence" value="ECO:0007669"/>
    <property type="project" value="UniProtKB-ARBA"/>
</dbReference>
<dbReference type="InterPro" id="IPR001107">
    <property type="entry name" value="Band_7"/>
</dbReference>
<evidence type="ECO:0000259" key="3">
    <source>
        <dbReference type="SMART" id="SM00244"/>
    </source>
</evidence>
<dbReference type="SMART" id="SM00244">
    <property type="entry name" value="PHB"/>
    <property type="match status" value="1"/>
</dbReference>
<dbReference type="EMBL" id="CAFAAI010000304">
    <property type="protein sequence ID" value="CAB4810825.1"/>
    <property type="molecule type" value="Genomic_DNA"/>
</dbReference>
<dbReference type="Pfam" id="PF01145">
    <property type="entry name" value="Band_7"/>
    <property type="match status" value="1"/>
</dbReference>
<dbReference type="InterPro" id="IPR001972">
    <property type="entry name" value="Stomatin_HflK_fam"/>
</dbReference>
<dbReference type="GO" id="GO:0005886">
    <property type="term" value="C:plasma membrane"/>
    <property type="evidence" value="ECO:0007669"/>
    <property type="project" value="UniProtKB-ARBA"/>
</dbReference>
<dbReference type="PANTHER" id="PTHR43327">
    <property type="entry name" value="STOMATIN-LIKE PROTEIN 2, MITOCHONDRIAL"/>
    <property type="match status" value="1"/>
</dbReference>
<dbReference type="Gene3D" id="3.30.479.30">
    <property type="entry name" value="Band 7 domain"/>
    <property type="match status" value="1"/>
</dbReference>
<dbReference type="AlphaFoldDB" id="A0A6J6YQL4"/>
<accession>A0A6J6YQL4</accession>
<evidence type="ECO:0000313" key="4">
    <source>
        <dbReference type="EMBL" id="CAB4810825.1"/>
    </source>
</evidence>
<protein>
    <submittedName>
        <fullName evidence="4">Unannotated protein</fullName>
    </submittedName>
</protein>
<organism evidence="4">
    <name type="scientific">freshwater metagenome</name>
    <dbReference type="NCBI Taxonomy" id="449393"/>
    <lineage>
        <taxon>unclassified sequences</taxon>
        <taxon>metagenomes</taxon>
        <taxon>ecological metagenomes</taxon>
    </lineage>
</organism>
<feature type="domain" description="Band 7" evidence="3">
    <location>
        <begin position="24"/>
        <end position="182"/>
    </location>
</feature>
<evidence type="ECO:0000256" key="1">
    <source>
        <dbReference type="ARBA" id="ARBA00008164"/>
    </source>
</evidence>
<keyword evidence="2" id="KW-1133">Transmembrane helix</keyword>
<keyword evidence="2" id="KW-0812">Transmembrane</keyword>
<comment type="similarity">
    <text evidence="1">Belongs to the band 7/mec-2 family.</text>
</comment>
<dbReference type="InterPro" id="IPR050710">
    <property type="entry name" value="Band7/mec-2_domain"/>
</dbReference>
<reference evidence="4" key="1">
    <citation type="submission" date="2020-05" db="EMBL/GenBank/DDBJ databases">
        <authorList>
            <person name="Chiriac C."/>
            <person name="Salcher M."/>
            <person name="Ghai R."/>
            <person name="Kavagutti S V."/>
        </authorList>
    </citation>
    <scope>NUCLEOTIDE SEQUENCE</scope>
</reference>
<sequence length="291" mass="32381">MESMNFSAYVYLFIAALILVALKYSIKIVPQSEKWVVERIGKYHRTLEAGLQLIIPFFESIKFKVAVQETQLPPDPINSITKDNVSISIKLAILYRITDPSRSKYRIENLELGIKTIINGTVRSVIGKTDLDEVQSNRRHLASEIETELQHVADEWGIKLTRVEITEVDVDEATKEAMQIQLNAERRRRGTVTQAEGDKQAVQLNADAELYKSQKLAEAKKILADAEAYAVSVVSKAISEGGSSAVDFEIRKIQADAVKELAHGSNTKLVMLPTDVLSALSGTVKKLTDKL</sequence>
<dbReference type="PRINTS" id="PR00721">
    <property type="entry name" value="STOMATIN"/>
</dbReference>
<dbReference type="InterPro" id="IPR036013">
    <property type="entry name" value="Band_7/SPFH_dom_sf"/>
</dbReference>
<keyword evidence="2" id="KW-0472">Membrane</keyword>
<proteinExistence type="inferred from homology"/>
<dbReference type="PANTHER" id="PTHR43327:SF10">
    <property type="entry name" value="STOMATIN-LIKE PROTEIN 2, MITOCHONDRIAL"/>
    <property type="match status" value="1"/>
</dbReference>
<evidence type="ECO:0000256" key="2">
    <source>
        <dbReference type="SAM" id="Phobius"/>
    </source>
</evidence>
<dbReference type="SUPFAM" id="SSF117892">
    <property type="entry name" value="Band 7/SPFH domain"/>
    <property type="match status" value="1"/>
</dbReference>
<name>A0A6J6YQL4_9ZZZZ</name>
<gene>
    <name evidence="4" type="ORF">UFOPK2992_01566</name>
</gene>
<feature type="transmembrane region" description="Helical" evidence="2">
    <location>
        <begin position="6"/>
        <end position="26"/>
    </location>
</feature>